<sequence length="478" mass="53426">MHSATDNTVLSILCSAFCCWQYCVQHLVYCILLLDENQGPAPVLVKAEVPWSARRGNHSDKERVLMVMLLLIYFLQCNDSLNKLIPEKFDLVKGQLMDSGITSAYILKGVISIIFDKAVLEPTLCPMYAQLCSDLNEKLHPIPSDEPGRKEITRTTPEQEMKRRGKERMLKLRTLGNIRLIGELVKHKMVPEKIVHYIVQKLLGHDSASYPIEENVEAVCQVFITIGKQLDGSPNSRHINDKYFSKLKDLTLNPQLAPQLRFMVRDVLDLRTNTQESKGGMPITRPGSGGMMPVILGTRKIPGMQRSTPRGDGAGIQPMGQVHSASLNTRLLPRVAQAPVVRLNMDELRKKTVSLLEEYFNILDLGEALTCVEELKSPGYHPEFVKESISLALEKSPPCVDLLAKLLEHLLAKKIVGKLILVGGLDFKVVKEILTKMEDDRFQKTLFDATMNTVSLSPSGQNILDSQASDIESCPSLF</sequence>
<reference evidence="2" key="1">
    <citation type="journal article" date="2023" name="G3 (Bethesda)">
        <title>Genome assembly and association tests identify interacting loci associated with vigor, precocity, and sex in interspecific pistachio rootstocks.</title>
        <authorList>
            <person name="Palmer W."/>
            <person name="Jacygrad E."/>
            <person name="Sagayaradj S."/>
            <person name="Cavanaugh K."/>
            <person name="Han R."/>
            <person name="Bertier L."/>
            <person name="Beede B."/>
            <person name="Kafkas S."/>
            <person name="Golino D."/>
            <person name="Preece J."/>
            <person name="Michelmore R."/>
        </authorList>
    </citation>
    <scope>NUCLEOTIDE SEQUENCE [LARGE SCALE GENOMIC DNA]</scope>
</reference>
<accession>A0ACC1AUW0</accession>
<evidence type="ECO:0000313" key="2">
    <source>
        <dbReference type="Proteomes" id="UP001164250"/>
    </source>
</evidence>
<name>A0ACC1AUW0_9ROSI</name>
<proteinExistence type="predicted"/>
<keyword evidence="2" id="KW-1185">Reference proteome</keyword>
<gene>
    <name evidence="1" type="ORF">Patl1_14533</name>
</gene>
<dbReference type="Proteomes" id="UP001164250">
    <property type="component" value="Chromosome 8"/>
</dbReference>
<dbReference type="EMBL" id="CM047904">
    <property type="protein sequence ID" value="KAJ0090476.1"/>
    <property type="molecule type" value="Genomic_DNA"/>
</dbReference>
<comment type="caution">
    <text evidence="1">The sequence shown here is derived from an EMBL/GenBank/DDBJ whole genome shotgun (WGS) entry which is preliminary data.</text>
</comment>
<protein>
    <submittedName>
        <fullName evidence="1">Uncharacterized protein</fullName>
    </submittedName>
</protein>
<organism evidence="1 2">
    <name type="scientific">Pistacia atlantica</name>
    <dbReference type="NCBI Taxonomy" id="434234"/>
    <lineage>
        <taxon>Eukaryota</taxon>
        <taxon>Viridiplantae</taxon>
        <taxon>Streptophyta</taxon>
        <taxon>Embryophyta</taxon>
        <taxon>Tracheophyta</taxon>
        <taxon>Spermatophyta</taxon>
        <taxon>Magnoliopsida</taxon>
        <taxon>eudicotyledons</taxon>
        <taxon>Gunneridae</taxon>
        <taxon>Pentapetalae</taxon>
        <taxon>rosids</taxon>
        <taxon>malvids</taxon>
        <taxon>Sapindales</taxon>
        <taxon>Anacardiaceae</taxon>
        <taxon>Pistacia</taxon>
    </lineage>
</organism>
<evidence type="ECO:0000313" key="1">
    <source>
        <dbReference type="EMBL" id="KAJ0090476.1"/>
    </source>
</evidence>